<dbReference type="RefSeq" id="WP_093939427.1">
    <property type="nucleotide sequence ID" value="NZ_NMQT01000255.1"/>
</dbReference>
<dbReference type="OrthoDB" id="9945789at2"/>
<organism evidence="1 2">
    <name type="scientific">Amycolatopsis thailandensis</name>
    <dbReference type="NCBI Taxonomy" id="589330"/>
    <lineage>
        <taxon>Bacteria</taxon>
        <taxon>Bacillati</taxon>
        <taxon>Actinomycetota</taxon>
        <taxon>Actinomycetes</taxon>
        <taxon>Pseudonocardiales</taxon>
        <taxon>Pseudonocardiaceae</taxon>
        <taxon>Amycolatopsis</taxon>
    </lineage>
</organism>
<evidence type="ECO:0000313" key="1">
    <source>
        <dbReference type="EMBL" id="OXM42777.1"/>
    </source>
</evidence>
<reference evidence="1 2" key="1">
    <citation type="submission" date="2017-07" db="EMBL/GenBank/DDBJ databases">
        <title>Amycolatopsis thailandensis Genome sequencing and assembly.</title>
        <authorList>
            <person name="Kaur N."/>
            <person name="Mayilraj S."/>
        </authorList>
    </citation>
    <scope>NUCLEOTIDE SEQUENCE [LARGE SCALE GENOMIC DNA]</scope>
    <source>
        <strain evidence="1 2">JCM 16380</strain>
    </source>
</reference>
<name>A0A229R812_9PSEU</name>
<accession>A0A229R812</accession>
<proteinExistence type="predicted"/>
<evidence type="ECO:0000313" key="2">
    <source>
        <dbReference type="Proteomes" id="UP000215223"/>
    </source>
</evidence>
<protein>
    <submittedName>
        <fullName evidence="1">Uncharacterized protein</fullName>
    </submittedName>
</protein>
<dbReference type="EMBL" id="NMQT01000255">
    <property type="protein sequence ID" value="OXM42777.1"/>
    <property type="molecule type" value="Genomic_DNA"/>
</dbReference>
<dbReference type="AlphaFoldDB" id="A0A229R812"/>
<sequence length="70" mass="7592">MSSQTLFADVDTEVTAAELIQDLLGGRVIEHTLDPAAAADEAWRAYNDREAAEARLRSELMADDLAGTGW</sequence>
<comment type="caution">
    <text evidence="1">The sequence shown here is derived from an EMBL/GenBank/DDBJ whole genome shotgun (WGS) entry which is preliminary data.</text>
</comment>
<gene>
    <name evidence="1" type="ORF">CFP71_42065</name>
</gene>
<keyword evidence="2" id="KW-1185">Reference proteome</keyword>
<dbReference type="Proteomes" id="UP000215223">
    <property type="component" value="Unassembled WGS sequence"/>
</dbReference>